<dbReference type="PROSITE" id="PS50950">
    <property type="entry name" value="ZF_THAP"/>
    <property type="match status" value="1"/>
</dbReference>
<dbReference type="GO" id="GO:0043565">
    <property type="term" value="F:sequence-specific DNA binding"/>
    <property type="evidence" value="ECO:0007669"/>
    <property type="project" value="InterPro"/>
</dbReference>
<evidence type="ECO:0000256" key="4">
    <source>
        <dbReference type="ARBA" id="ARBA00023125"/>
    </source>
</evidence>
<evidence type="ECO:0000313" key="8">
    <source>
        <dbReference type="EMBL" id="KAK3804127.1"/>
    </source>
</evidence>
<dbReference type="Proteomes" id="UP001283361">
    <property type="component" value="Unassembled WGS sequence"/>
</dbReference>
<dbReference type="GO" id="GO:0008270">
    <property type="term" value="F:zinc ion binding"/>
    <property type="evidence" value="ECO:0007669"/>
    <property type="project" value="UniProtKB-KW"/>
</dbReference>
<dbReference type="InterPro" id="IPR006612">
    <property type="entry name" value="THAP_Znf"/>
</dbReference>
<evidence type="ECO:0000313" key="9">
    <source>
        <dbReference type="Proteomes" id="UP001283361"/>
    </source>
</evidence>
<name>A0AAE1BDH2_9GAST</name>
<sequence>MVTTCWVKGCKNRAGINQVSFFRFPRRPENRRKVWIENIIRHQCHPKMGEDTKENPGLAKLKEPTKNDRVCSDHFITGKPSNDPLHPDYIPSLKMIPTKTPTRITRGTVRKKRATLDEAQKREEAANALLTMTKVLKPKGPHYKQKVCQTDPDPCVVLDKAKLNHLEKEIALLQRINNQLRAQKQIFEDALKRAASGYVTVYVLLIYVLQICSREIMRITQNTINRAKDR</sequence>
<dbReference type="SUPFAM" id="SSF57716">
    <property type="entry name" value="Glucocorticoid receptor-like (DNA-binding domain)"/>
    <property type="match status" value="1"/>
</dbReference>
<feature type="domain" description="THAP-type" evidence="7">
    <location>
        <begin position="1"/>
        <end position="94"/>
    </location>
</feature>
<dbReference type="InterPro" id="IPR026516">
    <property type="entry name" value="THAP1/10"/>
</dbReference>
<dbReference type="AlphaFoldDB" id="A0AAE1BDH2"/>
<protein>
    <recommendedName>
        <fullName evidence="7">THAP-type domain-containing protein</fullName>
    </recommendedName>
</protein>
<evidence type="ECO:0000259" key="7">
    <source>
        <dbReference type="PROSITE" id="PS50950"/>
    </source>
</evidence>
<reference evidence="8" key="1">
    <citation type="journal article" date="2023" name="G3 (Bethesda)">
        <title>A reference genome for the long-term kleptoplast-retaining sea slug Elysia crispata morphotype clarki.</title>
        <authorList>
            <person name="Eastman K.E."/>
            <person name="Pendleton A.L."/>
            <person name="Shaikh M.A."/>
            <person name="Suttiyut T."/>
            <person name="Ogas R."/>
            <person name="Tomko P."/>
            <person name="Gavelis G."/>
            <person name="Widhalm J.R."/>
            <person name="Wisecaver J.H."/>
        </authorList>
    </citation>
    <scope>NUCLEOTIDE SEQUENCE</scope>
    <source>
        <strain evidence="8">ECLA1</strain>
    </source>
</reference>
<gene>
    <name evidence="8" type="ORF">RRG08_015701</name>
</gene>
<proteinExistence type="predicted"/>
<evidence type="ECO:0000256" key="2">
    <source>
        <dbReference type="ARBA" id="ARBA00022771"/>
    </source>
</evidence>
<dbReference type="SMART" id="SM00980">
    <property type="entry name" value="THAP"/>
    <property type="match status" value="1"/>
</dbReference>
<keyword evidence="3" id="KW-0862">Zinc</keyword>
<keyword evidence="1" id="KW-0479">Metal-binding</keyword>
<dbReference type="Pfam" id="PF05485">
    <property type="entry name" value="THAP"/>
    <property type="match status" value="1"/>
</dbReference>
<evidence type="ECO:0000256" key="3">
    <source>
        <dbReference type="ARBA" id="ARBA00022833"/>
    </source>
</evidence>
<dbReference type="PANTHER" id="PTHR46600">
    <property type="entry name" value="THAP DOMAIN-CONTAINING"/>
    <property type="match status" value="1"/>
</dbReference>
<feature type="coiled-coil region" evidence="6">
    <location>
        <begin position="163"/>
        <end position="193"/>
    </location>
</feature>
<keyword evidence="9" id="KW-1185">Reference proteome</keyword>
<keyword evidence="4 5" id="KW-0238">DNA-binding</keyword>
<evidence type="ECO:0000256" key="5">
    <source>
        <dbReference type="PROSITE-ProRule" id="PRU00309"/>
    </source>
</evidence>
<keyword evidence="2 5" id="KW-0863">Zinc-finger</keyword>
<evidence type="ECO:0000256" key="1">
    <source>
        <dbReference type="ARBA" id="ARBA00022723"/>
    </source>
</evidence>
<keyword evidence="6" id="KW-0175">Coiled coil</keyword>
<accession>A0AAE1BDH2</accession>
<dbReference type="PANTHER" id="PTHR46600:SF11">
    <property type="entry name" value="THAP DOMAIN-CONTAINING PROTEIN 10"/>
    <property type="match status" value="1"/>
</dbReference>
<comment type="caution">
    <text evidence="8">The sequence shown here is derived from an EMBL/GenBank/DDBJ whole genome shotgun (WGS) entry which is preliminary data.</text>
</comment>
<evidence type="ECO:0000256" key="6">
    <source>
        <dbReference type="SAM" id="Coils"/>
    </source>
</evidence>
<organism evidence="8 9">
    <name type="scientific">Elysia crispata</name>
    <name type="common">lettuce slug</name>
    <dbReference type="NCBI Taxonomy" id="231223"/>
    <lineage>
        <taxon>Eukaryota</taxon>
        <taxon>Metazoa</taxon>
        <taxon>Spiralia</taxon>
        <taxon>Lophotrochozoa</taxon>
        <taxon>Mollusca</taxon>
        <taxon>Gastropoda</taxon>
        <taxon>Heterobranchia</taxon>
        <taxon>Euthyneura</taxon>
        <taxon>Panpulmonata</taxon>
        <taxon>Sacoglossa</taxon>
        <taxon>Placobranchoidea</taxon>
        <taxon>Plakobranchidae</taxon>
        <taxon>Elysia</taxon>
    </lineage>
</organism>
<dbReference type="EMBL" id="JAWDGP010000040">
    <property type="protein sequence ID" value="KAK3804127.1"/>
    <property type="molecule type" value="Genomic_DNA"/>
</dbReference>